<name>A0ACA9KMQ1_9GLOM</name>
<dbReference type="Proteomes" id="UP000789920">
    <property type="component" value="Unassembled WGS sequence"/>
</dbReference>
<dbReference type="EMBL" id="CAJVQC010000884">
    <property type="protein sequence ID" value="CAG8483045.1"/>
    <property type="molecule type" value="Genomic_DNA"/>
</dbReference>
<gene>
    <name evidence="1" type="ORF">RPERSI_LOCUS1061</name>
</gene>
<evidence type="ECO:0000313" key="2">
    <source>
        <dbReference type="Proteomes" id="UP000789920"/>
    </source>
</evidence>
<evidence type="ECO:0000313" key="1">
    <source>
        <dbReference type="EMBL" id="CAG8483045.1"/>
    </source>
</evidence>
<protein>
    <submittedName>
        <fullName evidence="1">961_t:CDS:1</fullName>
    </submittedName>
</protein>
<sequence length="54" mass="6086">MCITACIFELLDLDTSDESSEDELIESNEEDKDIELSESEAELLTESDIDSKDK</sequence>
<comment type="caution">
    <text evidence="1">The sequence shown here is derived from an EMBL/GenBank/DDBJ whole genome shotgun (WGS) entry which is preliminary data.</text>
</comment>
<accession>A0ACA9KMQ1</accession>
<reference evidence="1" key="1">
    <citation type="submission" date="2021-06" db="EMBL/GenBank/DDBJ databases">
        <authorList>
            <person name="Kallberg Y."/>
            <person name="Tangrot J."/>
            <person name="Rosling A."/>
        </authorList>
    </citation>
    <scope>NUCLEOTIDE SEQUENCE</scope>
    <source>
        <strain evidence="1">MA461A</strain>
    </source>
</reference>
<organism evidence="1 2">
    <name type="scientific">Racocetra persica</name>
    <dbReference type="NCBI Taxonomy" id="160502"/>
    <lineage>
        <taxon>Eukaryota</taxon>
        <taxon>Fungi</taxon>
        <taxon>Fungi incertae sedis</taxon>
        <taxon>Mucoromycota</taxon>
        <taxon>Glomeromycotina</taxon>
        <taxon>Glomeromycetes</taxon>
        <taxon>Diversisporales</taxon>
        <taxon>Gigasporaceae</taxon>
        <taxon>Racocetra</taxon>
    </lineage>
</organism>
<keyword evidence="2" id="KW-1185">Reference proteome</keyword>
<proteinExistence type="predicted"/>